<keyword evidence="9 11" id="KW-0342">GTP-binding</keyword>
<dbReference type="InterPro" id="IPR024156">
    <property type="entry name" value="Small_GTPase_ARF"/>
</dbReference>
<dbReference type="PANTHER" id="PTHR45909:SF1">
    <property type="entry name" value="ADP-RIBOSYLATION FACTOR-RELATED PROTEIN 1"/>
    <property type="match status" value="1"/>
</dbReference>
<dbReference type="InterPro" id="IPR027417">
    <property type="entry name" value="P-loop_NTPase"/>
</dbReference>
<dbReference type="SUPFAM" id="SSF52540">
    <property type="entry name" value="P-loop containing nucleoside triphosphate hydrolases"/>
    <property type="match status" value="1"/>
</dbReference>
<dbReference type="InterPro" id="IPR005225">
    <property type="entry name" value="Small_GTP-bd"/>
</dbReference>
<feature type="binding site" evidence="11">
    <location>
        <begin position="24"/>
        <end position="31"/>
    </location>
    <ligand>
        <name>GTP</name>
        <dbReference type="ChEBI" id="CHEBI:37565"/>
    </ligand>
</feature>
<keyword evidence="4" id="KW-0519">Myristate</keyword>
<name>A0AAW1S1E6_9CHLO</name>
<evidence type="ECO:0000256" key="5">
    <source>
        <dbReference type="ARBA" id="ARBA00022741"/>
    </source>
</evidence>
<dbReference type="NCBIfam" id="TIGR00231">
    <property type="entry name" value="small_GTP"/>
    <property type="match status" value="1"/>
</dbReference>
<comment type="similarity">
    <text evidence="2">Belongs to the small GTPase superfamily. Arf family.</text>
</comment>
<dbReference type="EMBL" id="JALJOU010000016">
    <property type="protein sequence ID" value="KAK9839503.1"/>
    <property type="molecule type" value="Genomic_DNA"/>
</dbReference>
<keyword evidence="10" id="KW-0449">Lipoprotein</keyword>
<evidence type="ECO:0000256" key="10">
    <source>
        <dbReference type="ARBA" id="ARBA00023288"/>
    </source>
</evidence>
<evidence type="ECO:0000256" key="4">
    <source>
        <dbReference type="ARBA" id="ARBA00022707"/>
    </source>
</evidence>
<dbReference type="PRINTS" id="PR00449">
    <property type="entry name" value="RASTRNSFRMNG"/>
</dbReference>
<dbReference type="GO" id="GO:0005525">
    <property type="term" value="F:GTP binding"/>
    <property type="evidence" value="ECO:0007669"/>
    <property type="project" value="UniProtKB-KW"/>
</dbReference>
<evidence type="ECO:0008006" key="15">
    <source>
        <dbReference type="Google" id="ProtNLM"/>
    </source>
</evidence>
<evidence type="ECO:0000256" key="12">
    <source>
        <dbReference type="PIRSR" id="PIRSR606689-2"/>
    </source>
</evidence>
<evidence type="ECO:0000256" key="1">
    <source>
        <dbReference type="ARBA" id="ARBA00004555"/>
    </source>
</evidence>
<feature type="binding site" evidence="12">
    <location>
        <position position="55"/>
    </location>
    <ligand>
        <name>Mg(2+)</name>
        <dbReference type="ChEBI" id="CHEBI:18420"/>
    </ligand>
</feature>
<dbReference type="SMART" id="SM00177">
    <property type="entry name" value="ARF"/>
    <property type="match status" value="1"/>
</dbReference>
<keyword evidence="12" id="KW-0479">Metal-binding</keyword>
<gene>
    <name evidence="13" type="ORF">WJX81_006203</name>
</gene>
<organism evidence="13 14">
    <name type="scientific">Elliptochloris bilobata</name>
    <dbReference type="NCBI Taxonomy" id="381761"/>
    <lineage>
        <taxon>Eukaryota</taxon>
        <taxon>Viridiplantae</taxon>
        <taxon>Chlorophyta</taxon>
        <taxon>core chlorophytes</taxon>
        <taxon>Trebouxiophyceae</taxon>
        <taxon>Trebouxiophyceae incertae sedis</taxon>
        <taxon>Elliptochloris clade</taxon>
        <taxon>Elliptochloris</taxon>
    </lineage>
</organism>
<evidence type="ECO:0000256" key="9">
    <source>
        <dbReference type="ARBA" id="ARBA00023134"/>
    </source>
</evidence>
<dbReference type="GO" id="GO:0043001">
    <property type="term" value="P:Golgi to plasma membrane protein transport"/>
    <property type="evidence" value="ECO:0007669"/>
    <property type="project" value="TreeGrafter"/>
</dbReference>
<dbReference type="Proteomes" id="UP001445335">
    <property type="component" value="Unassembled WGS sequence"/>
</dbReference>
<dbReference type="Pfam" id="PF00025">
    <property type="entry name" value="Arf"/>
    <property type="match status" value="1"/>
</dbReference>
<dbReference type="Gene3D" id="3.40.50.300">
    <property type="entry name" value="P-loop containing nucleotide triphosphate hydrolases"/>
    <property type="match status" value="1"/>
</dbReference>
<keyword evidence="6" id="KW-0931">ER-Golgi transport</keyword>
<dbReference type="SMART" id="SM00178">
    <property type="entry name" value="SAR"/>
    <property type="match status" value="1"/>
</dbReference>
<dbReference type="PROSITE" id="PS51417">
    <property type="entry name" value="ARF"/>
    <property type="match status" value="1"/>
</dbReference>
<feature type="binding site" evidence="11">
    <location>
        <begin position="133"/>
        <end position="136"/>
    </location>
    <ligand>
        <name>GTP</name>
        <dbReference type="ChEBI" id="CHEBI:37565"/>
    </ligand>
</feature>
<keyword evidence="7" id="KW-0653">Protein transport</keyword>
<evidence type="ECO:0000256" key="2">
    <source>
        <dbReference type="ARBA" id="ARBA00010290"/>
    </source>
</evidence>
<keyword evidence="14" id="KW-1185">Reference proteome</keyword>
<evidence type="ECO:0000313" key="13">
    <source>
        <dbReference type="EMBL" id="KAK9839503.1"/>
    </source>
</evidence>
<evidence type="ECO:0000256" key="3">
    <source>
        <dbReference type="ARBA" id="ARBA00022448"/>
    </source>
</evidence>
<dbReference type="GO" id="GO:0006886">
    <property type="term" value="P:intracellular protein transport"/>
    <property type="evidence" value="ECO:0007669"/>
    <property type="project" value="TreeGrafter"/>
</dbReference>
<evidence type="ECO:0000256" key="7">
    <source>
        <dbReference type="ARBA" id="ARBA00022927"/>
    </source>
</evidence>
<keyword evidence="5 11" id="KW-0547">Nucleotide-binding</keyword>
<evidence type="ECO:0000256" key="11">
    <source>
        <dbReference type="PIRSR" id="PIRSR606689-1"/>
    </source>
</evidence>
<sequence>MFSLLYGLWEYVSRKEELRVLIIGLDKSGKTTLLEKIKGLFGDTPGLEPHAILPTVGLNVGRLEAFQAQLLLWDLGGAPGLRSIWDKYYADSHALLFVVDASQPARLEEARCELERALASRELFGAPLLVLANKTDLAPEGGAGSSARLGLERLEGRASRVQPASALSGAGVREGLQWLVEQVRRSDRAALLQQRATRA</sequence>
<feature type="binding site" evidence="12">
    <location>
        <position position="31"/>
    </location>
    <ligand>
        <name>Mg(2+)</name>
        <dbReference type="ChEBI" id="CHEBI:18420"/>
    </ligand>
</feature>
<dbReference type="FunFam" id="3.40.50.300:FF:003500">
    <property type="entry name" value="ADP-ribosylation factor 1"/>
    <property type="match status" value="1"/>
</dbReference>
<dbReference type="GO" id="GO:0016004">
    <property type="term" value="F:phospholipase activator activity"/>
    <property type="evidence" value="ECO:0007669"/>
    <property type="project" value="UniProtKB-ARBA"/>
</dbReference>
<proteinExistence type="inferred from homology"/>
<reference evidence="13 14" key="1">
    <citation type="journal article" date="2024" name="Nat. Commun.">
        <title>Phylogenomics reveals the evolutionary origins of lichenization in chlorophyte algae.</title>
        <authorList>
            <person name="Puginier C."/>
            <person name="Libourel C."/>
            <person name="Otte J."/>
            <person name="Skaloud P."/>
            <person name="Haon M."/>
            <person name="Grisel S."/>
            <person name="Petersen M."/>
            <person name="Berrin J.G."/>
            <person name="Delaux P.M."/>
            <person name="Dal Grande F."/>
            <person name="Keller J."/>
        </authorList>
    </citation>
    <scope>NUCLEOTIDE SEQUENCE [LARGE SCALE GENOMIC DNA]</scope>
    <source>
        <strain evidence="13 14">SAG 245.80</strain>
    </source>
</reference>
<comment type="caution">
    <text evidence="13">The sequence shown here is derived from an EMBL/GenBank/DDBJ whole genome shotgun (WGS) entry which is preliminary data.</text>
</comment>
<feature type="binding site" evidence="11">
    <location>
        <position position="77"/>
    </location>
    <ligand>
        <name>GTP</name>
        <dbReference type="ChEBI" id="CHEBI:37565"/>
    </ligand>
</feature>
<dbReference type="PANTHER" id="PTHR45909">
    <property type="entry name" value="ADP-RIBOSYLATION FACTOR-RELATED PROTEIN 1"/>
    <property type="match status" value="1"/>
</dbReference>
<dbReference type="GO" id="GO:0034067">
    <property type="term" value="P:protein localization to Golgi apparatus"/>
    <property type="evidence" value="ECO:0007669"/>
    <property type="project" value="TreeGrafter"/>
</dbReference>
<evidence type="ECO:0000256" key="6">
    <source>
        <dbReference type="ARBA" id="ARBA00022892"/>
    </source>
</evidence>
<keyword evidence="3" id="KW-0813">Transport</keyword>
<dbReference type="GO" id="GO:0003924">
    <property type="term" value="F:GTPase activity"/>
    <property type="evidence" value="ECO:0007669"/>
    <property type="project" value="InterPro"/>
</dbReference>
<accession>A0AAW1S1E6</accession>
<evidence type="ECO:0000256" key="8">
    <source>
        <dbReference type="ARBA" id="ARBA00023034"/>
    </source>
</evidence>
<dbReference type="GO" id="GO:0005794">
    <property type="term" value="C:Golgi apparatus"/>
    <property type="evidence" value="ECO:0007669"/>
    <property type="project" value="UniProtKB-SubCell"/>
</dbReference>
<protein>
    <recommendedName>
        <fullName evidence="15">ADP-ribosylation factor-related protein 1</fullName>
    </recommendedName>
</protein>
<keyword evidence="8" id="KW-0333">Golgi apparatus</keyword>
<dbReference type="InterPro" id="IPR006689">
    <property type="entry name" value="Small_GTPase_ARF/SAR"/>
</dbReference>
<comment type="subcellular location">
    <subcellularLocation>
        <location evidence="1">Golgi apparatus</location>
    </subcellularLocation>
</comment>
<dbReference type="AlphaFoldDB" id="A0AAW1S1E6"/>
<keyword evidence="12" id="KW-0460">Magnesium</keyword>
<dbReference type="GO" id="GO:0046872">
    <property type="term" value="F:metal ion binding"/>
    <property type="evidence" value="ECO:0007669"/>
    <property type="project" value="UniProtKB-KW"/>
</dbReference>
<evidence type="ECO:0000313" key="14">
    <source>
        <dbReference type="Proteomes" id="UP001445335"/>
    </source>
</evidence>